<feature type="domain" description="Cupin type-1" evidence="2">
    <location>
        <begin position="10"/>
        <end position="124"/>
    </location>
</feature>
<dbReference type="InterPro" id="IPR051610">
    <property type="entry name" value="GPI/OXD"/>
</dbReference>
<dbReference type="Proteomes" id="UP000629870">
    <property type="component" value="Unassembled WGS sequence"/>
</dbReference>
<evidence type="ECO:0000313" key="3">
    <source>
        <dbReference type="EMBL" id="MBB6015404.1"/>
    </source>
</evidence>
<evidence type="ECO:0000313" key="5">
    <source>
        <dbReference type="Proteomes" id="UP000313988"/>
    </source>
</evidence>
<evidence type="ECO:0000313" key="4">
    <source>
        <dbReference type="EMBL" id="TNM72909.1"/>
    </source>
</evidence>
<organism evidence="4 5">
    <name type="scientific">Deinococcus radiopugnans ATCC 19172</name>
    <dbReference type="NCBI Taxonomy" id="585398"/>
    <lineage>
        <taxon>Bacteria</taxon>
        <taxon>Thermotogati</taxon>
        <taxon>Deinococcota</taxon>
        <taxon>Deinococci</taxon>
        <taxon>Deinococcales</taxon>
        <taxon>Deinococcaceae</taxon>
        <taxon>Deinococcus</taxon>
    </lineage>
</organism>
<dbReference type="SUPFAM" id="SSF51182">
    <property type="entry name" value="RmlC-like cupins"/>
    <property type="match status" value="1"/>
</dbReference>
<evidence type="ECO:0000256" key="1">
    <source>
        <dbReference type="ARBA" id="ARBA00022723"/>
    </source>
</evidence>
<gene>
    <name evidence="4" type="ORF">FHR04_00310</name>
    <name evidence="3" type="ORF">HNQ04_000633</name>
</gene>
<dbReference type="RefSeq" id="WP_139399786.1">
    <property type="nucleotide sequence ID" value="NZ_JACHEW010000002.1"/>
</dbReference>
<proteinExistence type="predicted"/>
<reference evidence="3 6" key="2">
    <citation type="submission" date="2020-08" db="EMBL/GenBank/DDBJ databases">
        <title>Genomic Encyclopedia of Type Strains, Phase IV (KMG-IV): sequencing the most valuable type-strain genomes for metagenomic binning, comparative biology and taxonomic classification.</title>
        <authorList>
            <person name="Goeker M."/>
        </authorList>
    </citation>
    <scope>NUCLEOTIDE SEQUENCE [LARGE SCALE GENOMIC DNA]</scope>
    <source>
        <strain evidence="3 6">DSM 12027</strain>
    </source>
</reference>
<sequence length="124" mass="13244">MKIVQAQHQQTFTTPNAAVVPLATPSLGAAQVSVIRQRMAPGHQNPAHTQTHEEVMVMLGGAVTLTVAGESAELRRGDTAIIPAQTPHSLSNVGQEDAEWLIVSTADMQFHGADGKLMTPEWAR</sequence>
<accession>A0A5C4YCQ1</accession>
<dbReference type="GO" id="GO:0046872">
    <property type="term" value="F:metal ion binding"/>
    <property type="evidence" value="ECO:0007669"/>
    <property type="project" value="UniProtKB-KW"/>
</dbReference>
<dbReference type="OrthoDB" id="70020at2"/>
<dbReference type="Gene3D" id="2.60.120.10">
    <property type="entry name" value="Jelly Rolls"/>
    <property type="match status" value="1"/>
</dbReference>
<dbReference type="InterPro" id="IPR014710">
    <property type="entry name" value="RmlC-like_jellyroll"/>
</dbReference>
<dbReference type="InterPro" id="IPR013096">
    <property type="entry name" value="Cupin_2"/>
</dbReference>
<dbReference type="PANTHER" id="PTHR35848">
    <property type="entry name" value="OXALATE-BINDING PROTEIN"/>
    <property type="match status" value="1"/>
</dbReference>
<dbReference type="SMART" id="SM00835">
    <property type="entry name" value="Cupin_1"/>
    <property type="match status" value="1"/>
</dbReference>
<keyword evidence="6" id="KW-1185">Reference proteome</keyword>
<evidence type="ECO:0000313" key="6">
    <source>
        <dbReference type="Proteomes" id="UP000629870"/>
    </source>
</evidence>
<keyword evidence="1" id="KW-0479">Metal-binding</keyword>
<dbReference type="CDD" id="cd02209">
    <property type="entry name" value="cupin_XRE_C"/>
    <property type="match status" value="1"/>
</dbReference>
<protein>
    <submittedName>
        <fullName evidence="4">Cupin domain-containing protein</fullName>
    </submittedName>
    <submittedName>
        <fullName evidence="3">Quercetin dioxygenase-like cupin family protein</fullName>
    </submittedName>
</protein>
<dbReference type="InterPro" id="IPR006045">
    <property type="entry name" value="Cupin_1"/>
</dbReference>
<dbReference type="Proteomes" id="UP000313988">
    <property type="component" value="Unassembled WGS sequence"/>
</dbReference>
<evidence type="ECO:0000259" key="2">
    <source>
        <dbReference type="SMART" id="SM00835"/>
    </source>
</evidence>
<dbReference type="EMBL" id="JACHEW010000002">
    <property type="protein sequence ID" value="MBB6015404.1"/>
    <property type="molecule type" value="Genomic_DNA"/>
</dbReference>
<dbReference type="Pfam" id="PF07883">
    <property type="entry name" value="Cupin_2"/>
    <property type="match status" value="1"/>
</dbReference>
<name>A0A5C4YCQ1_9DEIO</name>
<dbReference type="EMBL" id="VDMO01000001">
    <property type="protein sequence ID" value="TNM72909.1"/>
    <property type="molecule type" value="Genomic_DNA"/>
</dbReference>
<dbReference type="AlphaFoldDB" id="A0A5C4YCQ1"/>
<dbReference type="InterPro" id="IPR011051">
    <property type="entry name" value="RmlC_Cupin_sf"/>
</dbReference>
<comment type="caution">
    <text evidence="4">The sequence shown here is derived from an EMBL/GenBank/DDBJ whole genome shotgun (WGS) entry which is preliminary data.</text>
</comment>
<reference evidence="4 5" key="1">
    <citation type="submission" date="2019-06" db="EMBL/GenBank/DDBJ databases">
        <title>Genome sequence of Deinococcus radiopugnans ATCC 19172.</title>
        <authorList>
            <person name="Maclea K.S."/>
            <person name="Maynard C.R."/>
        </authorList>
    </citation>
    <scope>NUCLEOTIDE SEQUENCE [LARGE SCALE GENOMIC DNA]</scope>
    <source>
        <strain evidence="4 5">ATCC 19172</strain>
    </source>
</reference>